<comment type="caution">
    <text evidence="2">The sequence shown here is derived from an EMBL/GenBank/DDBJ whole genome shotgun (WGS) entry which is preliminary data.</text>
</comment>
<keyword evidence="3" id="KW-1185">Reference proteome</keyword>
<protein>
    <submittedName>
        <fullName evidence="2">Transposase</fullName>
    </submittedName>
</protein>
<sequence length="68" mass="7276">MTAWRGRAGRRGCPRVFADGAIPCVLTPKVFLQVLLRAALGLAGSLICLTGLDWRRTLASSVSHIAAR</sequence>
<feature type="domain" description="Transposase DDE" evidence="1">
    <location>
        <begin position="4"/>
        <end position="63"/>
    </location>
</feature>
<evidence type="ECO:0000313" key="2">
    <source>
        <dbReference type="EMBL" id="MBP0445398.1"/>
    </source>
</evidence>
<dbReference type="EMBL" id="JAGIZB010000009">
    <property type="protein sequence ID" value="MBP0445398.1"/>
    <property type="molecule type" value="Genomic_DNA"/>
</dbReference>
<dbReference type="InterPro" id="IPR025668">
    <property type="entry name" value="Tnp_DDE_dom"/>
</dbReference>
<gene>
    <name evidence="2" type="ORF">J8J14_11465</name>
</gene>
<accession>A0ABS4AEH6</accession>
<reference evidence="2 3" key="1">
    <citation type="submission" date="2021-03" db="EMBL/GenBank/DDBJ databases">
        <authorList>
            <person name="So Y."/>
        </authorList>
    </citation>
    <scope>NUCLEOTIDE SEQUENCE [LARGE SCALE GENOMIC DNA]</scope>
    <source>
        <strain evidence="2 3">SSH11</strain>
    </source>
</reference>
<proteinExistence type="predicted"/>
<evidence type="ECO:0000313" key="3">
    <source>
        <dbReference type="Proteomes" id="UP000681594"/>
    </source>
</evidence>
<name>A0ABS4AEH6_9PROT</name>
<dbReference type="Proteomes" id="UP000681594">
    <property type="component" value="Unassembled WGS sequence"/>
</dbReference>
<dbReference type="Pfam" id="PF13737">
    <property type="entry name" value="DDE_Tnp_1_5"/>
    <property type="match status" value="1"/>
</dbReference>
<organism evidence="2 3">
    <name type="scientific">Pararoseomonas baculiformis</name>
    <dbReference type="NCBI Taxonomy" id="2820812"/>
    <lineage>
        <taxon>Bacteria</taxon>
        <taxon>Pseudomonadati</taxon>
        <taxon>Pseudomonadota</taxon>
        <taxon>Alphaproteobacteria</taxon>
        <taxon>Acetobacterales</taxon>
        <taxon>Acetobacteraceae</taxon>
        <taxon>Pararoseomonas</taxon>
    </lineage>
</organism>
<evidence type="ECO:0000259" key="1">
    <source>
        <dbReference type="Pfam" id="PF13737"/>
    </source>
</evidence>